<accession>A0A0M2R367</accession>
<dbReference type="EMBL" id="LANI01000022">
    <property type="protein sequence ID" value="KKJ76106.1"/>
    <property type="molecule type" value="Genomic_DNA"/>
</dbReference>
<keyword evidence="3" id="KW-1185">Reference proteome</keyword>
<dbReference type="PROSITE" id="PS51819">
    <property type="entry name" value="VOC"/>
    <property type="match status" value="1"/>
</dbReference>
<sequence>MNWLGLDHIQLAIPVGAEDLCRAFYGTILGWKEVSKPESLTGRGGVWFSTDSFQVHFGVEKDFQPAKKAHPAFLLKDLDHLAKELANHDIAVQWDDKLEGYNRFFAHDCFGNRLEFMQKTGT</sequence>
<dbReference type="STRING" id="1549748.WH95_15235"/>
<proteinExistence type="predicted"/>
<comment type="caution">
    <text evidence="2">The sequence shown here is derived from an EMBL/GenBank/DDBJ whole genome shotgun (WGS) entry which is preliminary data.</text>
</comment>
<protein>
    <submittedName>
        <fullName evidence="2">Glyoxalase</fullName>
    </submittedName>
</protein>
<dbReference type="PANTHER" id="PTHR39175">
    <property type="entry name" value="FAMILY PROTEIN, PUTATIVE (AFU_ORTHOLOGUE AFUA_3G15060)-RELATED"/>
    <property type="match status" value="1"/>
</dbReference>
<evidence type="ECO:0000313" key="3">
    <source>
        <dbReference type="Proteomes" id="UP000034491"/>
    </source>
</evidence>
<name>A0A0M2R367_9PROT</name>
<organism evidence="2 3">
    <name type="scientific">Kiloniella litopenaei</name>
    <dbReference type="NCBI Taxonomy" id="1549748"/>
    <lineage>
        <taxon>Bacteria</taxon>
        <taxon>Pseudomonadati</taxon>
        <taxon>Pseudomonadota</taxon>
        <taxon>Alphaproteobacteria</taxon>
        <taxon>Rhodospirillales</taxon>
        <taxon>Kiloniellaceae</taxon>
        <taxon>Kiloniella</taxon>
    </lineage>
</organism>
<dbReference type="Gene3D" id="3.10.180.10">
    <property type="entry name" value="2,3-Dihydroxybiphenyl 1,2-Dioxygenase, domain 1"/>
    <property type="match status" value="1"/>
</dbReference>
<feature type="domain" description="VOC" evidence="1">
    <location>
        <begin position="5"/>
        <end position="119"/>
    </location>
</feature>
<dbReference type="InterPro" id="IPR037523">
    <property type="entry name" value="VOC_core"/>
</dbReference>
<reference evidence="2 3" key="1">
    <citation type="submission" date="2015-03" db="EMBL/GenBank/DDBJ databases">
        <title>Genome sequence of Kiloniella sp. P1-1, isolated from the gut microflora of Pacific white shrimp, Penaeus vannamei.</title>
        <authorList>
            <person name="Shao Z."/>
            <person name="Wang L."/>
            <person name="Li X."/>
        </authorList>
    </citation>
    <scope>NUCLEOTIDE SEQUENCE [LARGE SCALE GENOMIC DNA]</scope>
    <source>
        <strain evidence="2 3">P1-1</strain>
    </source>
</reference>
<dbReference type="AlphaFoldDB" id="A0A0M2R367"/>
<dbReference type="RefSeq" id="WP_046508803.1">
    <property type="nucleotide sequence ID" value="NZ_LANI01000022.1"/>
</dbReference>
<evidence type="ECO:0000259" key="1">
    <source>
        <dbReference type="PROSITE" id="PS51819"/>
    </source>
</evidence>
<gene>
    <name evidence="2" type="ORF">WH95_15235</name>
</gene>
<dbReference type="InterPro" id="IPR029068">
    <property type="entry name" value="Glyas_Bleomycin-R_OHBP_Dase"/>
</dbReference>
<dbReference type="PANTHER" id="PTHR39175:SF1">
    <property type="entry name" value="FAMILY PROTEIN, PUTATIVE (AFU_ORTHOLOGUE AFUA_3G15060)-RELATED"/>
    <property type="match status" value="1"/>
</dbReference>
<dbReference type="Proteomes" id="UP000034491">
    <property type="component" value="Unassembled WGS sequence"/>
</dbReference>
<evidence type="ECO:0000313" key="2">
    <source>
        <dbReference type="EMBL" id="KKJ76106.1"/>
    </source>
</evidence>
<dbReference type="SUPFAM" id="SSF54593">
    <property type="entry name" value="Glyoxalase/Bleomycin resistance protein/Dihydroxybiphenyl dioxygenase"/>
    <property type="match status" value="1"/>
</dbReference>